<accession>A0AAD0PVF6</accession>
<geneLocation type="plasmid" evidence="2">
    <name>pmppla107</name>
</geneLocation>
<dbReference type="GeneID" id="39473991"/>
<evidence type="ECO:0000313" key="2">
    <source>
        <dbReference type="Proteomes" id="UP000006426"/>
    </source>
</evidence>
<dbReference type="RefSeq" id="WP_005742209.1">
    <property type="nucleotide sequence ID" value="NZ_CP031226.1"/>
</dbReference>
<sequence length="402" mass="44512">MFSISVPDDPYRRYSSPSIEPLALLEAAPAAYQWLLGFAGEPDTPEAALESLRNEDIGNEKAEEHLNFALSLALCSPCPGTGQLFQAYEVWLGNNSKAIARLVLKMAKHLAPVHQVDTLTAFGSLLARQHFQPAFSIYSTDRFDLIFAAIARDDLAVVLNALPEDFTAARREMFNALAIFPADPSSRIHQAFINSQAYEHEMTLYRLEALRSQLSFSTFSYGPLYLRLPSASLCALSPGVGLTLKVAPEDRAYAVHLTSAFKETIDHDPDFLVQRFFRHQGNMLSVNSVNWCYVDEVINAFLDAGITPEKLLEEVVNRNEKRPLGCLSSVLSTLVEITPDNQRFYQVAFRAFFAQQGIGKVVSSCLDDRTLLAVYHATGEPAYLQAGNHQVRDAAMASDLGL</sequence>
<keyword evidence="1" id="KW-0614">Plasmid</keyword>
<name>A0AAD0PVF6_PSEAV</name>
<dbReference type="Proteomes" id="UP000006426">
    <property type="component" value="Plasmid pmppla107"/>
</dbReference>
<organism evidence="1 2">
    <name type="scientific">Pseudomonas amygdali pv. lachrymans str. M301315</name>
    <dbReference type="NCBI Taxonomy" id="629260"/>
    <lineage>
        <taxon>Bacteria</taxon>
        <taxon>Pseudomonadati</taxon>
        <taxon>Pseudomonadota</taxon>
        <taxon>Gammaproteobacteria</taxon>
        <taxon>Pseudomonadales</taxon>
        <taxon>Pseudomonadaceae</taxon>
        <taxon>Pseudomonas</taxon>
        <taxon>Pseudomonas amygdali</taxon>
    </lineage>
</organism>
<dbReference type="AlphaFoldDB" id="A0AAD0PVF6"/>
<dbReference type="EMBL" id="CP031226">
    <property type="protein sequence ID" value="AXH59576.1"/>
    <property type="molecule type" value="Genomic_DNA"/>
</dbReference>
<gene>
    <name evidence="1" type="ORF">PLA107_030590</name>
</gene>
<reference evidence="1 2" key="1">
    <citation type="journal article" date="2011" name="PLoS Pathog.">
        <title>Dynamic evolution of pathogenicity revealed by sequencing and comparative genomics of 19 Pseudomonas syringae isolates.</title>
        <authorList>
            <person name="Baltrus D.A."/>
            <person name="Nishimura M.T."/>
            <person name="Romanchuk A."/>
            <person name="Chang J.H."/>
            <person name="Mukhtar M.S."/>
            <person name="Cherkis K."/>
            <person name="Roach J."/>
            <person name="Grant S.R."/>
            <person name="Jones C.D."/>
            <person name="Dangl J.L."/>
        </authorList>
    </citation>
    <scope>NUCLEOTIDE SEQUENCE [LARGE SCALE GENOMIC DNA]</scope>
    <source>
        <strain evidence="1 2">M301315</strain>
    </source>
</reference>
<proteinExistence type="predicted"/>
<protein>
    <submittedName>
        <fullName evidence="1">Uncharacterized protein</fullName>
    </submittedName>
</protein>
<evidence type="ECO:0000313" key="1">
    <source>
        <dbReference type="EMBL" id="AXH59576.1"/>
    </source>
</evidence>